<name>A0A1M2VKW3_TRAPU</name>
<dbReference type="STRING" id="154538.A0A1M2VKW3"/>
<organism evidence="1 2">
    <name type="scientific">Trametes pubescens</name>
    <name type="common">White-rot fungus</name>
    <dbReference type="NCBI Taxonomy" id="154538"/>
    <lineage>
        <taxon>Eukaryota</taxon>
        <taxon>Fungi</taxon>
        <taxon>Dikarya</taxon>
        <taxon>Basidiomycota</taxon>
        <taxon>Agaricomycotina</taxon>
        <taxon>Agaricomycetes</taxon>
        <taxon>Polyporales</taxon>
        <taxon>Polyporaceae</taxon>
        <taxon>Trametes</taxon>
    </lineage>
</organism>
<dbReference type="Proteomes" id="UP000184267">
    <property type="component" value="Unassembled WGS sequence"/>
</dbReference>
<gene>
    <name evidence="1" type="ORF">TRAPUB_915</name>
</gene>
<dbReference type="AlphaFoldDB" id="A0A1M2VKW3"/>
<comment type="caution">
    <text evidence="1">The sequence shown here is derived from an EMBL/GenBank/DDBJ whole genome shotgun (WGS) entry which is preliminary data.</text>
</comment>
<evidence type="ECO:0000313" key="1">
    <source>
        <dbReference type="EMBL" id="OJT08182.1"/>
    </source>
</evidence>
<dbReference type="EMBL" id="MNAD01001075">
    <property type="protein sequence ID" value="OJT08182.1"/>
    <property type="molecule type" value="Genomic_DNA"/>
</dbReference>
<proteinExistence type="predicted"/>
<dbReference type="OrthoDB" id="9995526at2759"/>
<sequence length="83" mass="8626">MPKDAESGPVSALFGVVKPSGPTSMSVVNDVKKLVASSPLFVEKSKLAEKAKQSGKKSRFRRDAVKIGQGGTLDPLADGVLGE</sequence>
<reference evidence="1 2" key="1">
    <citation type="submission" date="2016-10" db="EMBL/GenBank/DDBJ databases">
        <title>Genome sequence of the basidiomycete white-rot fungus Trametes pubescens.</title>
        <authorList>
            <person name="Makela M.R."/>
            <person name="Granchi Z."/>
            <person name="Peng M."/>
            <person name="De Vries R.P."/>
            <person name="Grigoriev I."/>
            <person name="Riley R."/>
            <person name="Hilden K."/>
        </authorList>
    </citation>
    <scope>NUCLEOTIDE SEQUENCE [LARGE SCALE GENOMIC DNA]</scope>
    <source>
        <strain evidence="1 2">FBCC735</strain>
    </source>
</reference>
<accession>A0A1M2VKW3</accession>
<dbReference type="GO" id="GO:0009982">
    <property type="term" value="F:pseudouridine synthase activity"/>
    <property type="evidence" value="ECO:0007669"/>
    <property type="project" value="InterPro"/>
</dbReference>
<dbReference type="SUPFAM" id="SSF55120">
    <property type="entry name" value="Pseudouridine synthase"/>
    <property type="match status" value="1"/>
</dbReference>
<dbReference type="GO" id="GO:0001522">
    <property type="term" value="P:pseudouridine synthesis"/>
    <property type="evidence" value="ECO:0007669"/>
    <property type="project" value="InterPro"/>
</dbReference>
<evidence type="ECO:0000313" key="2">
    <source>
        <dbReference type="Proteomes" id="UP000184267"/>
    </source>
</evidence>
<dbReference type="GO" id="GO:0003723">
    <property type="term" value="F:RNA binding"/>
    <property type="evidence" value="ECO:0007669"/>
    <property type="project" value="InterPro"/>
</dbReference>
<dbReference type="InterPro" id="IPR020103">
    <property type="entry name" value="PsdUridine_synth_cat_dom_sf"/>
</dbReference>
<protein>
    <submittedName>
        <fullName evidence="1">Uncharacterized protein</fullName>
    </submittedName>
</protein>
<keyword evidence="2" id="KW-1185">Reference proteome</keyword>
<dbReference type="Gene3D" id="3.30.2350.10">
    <property type="entry name" value="Pseudouridine synthase"/>
    <property type="match status" value="1"/>
</dbReference>